<evidence type="ECO:0000313" key="6">
    <source>
        <dbReference type="Proteomes" id="UP000198518"/>
    </source>
</evidence>
<dbReference type="NCBIfam" id="TIGR01981">
    <property type="entry name" value="sufD"/>
    <property type="match status" value="1"/>
</dbReference>
<dbReference type="RefSeq" id="WP_089668270.1">
    <property type="nucleotide sequence ID" value="NZ_FOJA01000001.1"/>
</dbReference>
<dbReference type="SUPFAM" id="SSF101960">
    <property type="entry name" value="Stabilizer of iron transporter SufD"/>
    <property type="match status" value="1"/>
</dbReference>
<comment type="similarity">
    <text evidence="1">Belongs to the iron-sulfur cluster assembly SufBD family.</text>
</comment>
<evidence type="ECO:0000259" key="4">
    <source>
        <dbReference type="Pfam" id="PF19295"/>
    </source>
</evidence>
<dbReference type="InterPro" id="IPR000825">
    <property type="entry name" value="SUF_FeS_clus_asmbl_SufBD_core"/>
</dbReference>
<feature type="compositionally biased region" description="Basic and acidic residues" evidence="2">
    <location>
        <begin position="1"/>
        <end position="19"/>
    </location>
</feature>
<protein>
    <submittedName>
        <fullName evidence="5">Iron-regulated ABC transporter permease protein SufD</fullName>
    </submittedName>
</protein>
<accession>A0A1I0NNA0</accession>
<reference evidence="5 6" key="1">
    <citation type="submission" date="2016-10" db="EMBL/GenBank/DDBJ databases">
        <authorList>
            <person name="de Groot N.N."/>
        </authorList>
    </citation>
    <scope>NUCLEOTIDE SEQUENCE [LARGE SCALE GENOMIC DNA]</scope>
    <source>
        <strain evidence="5 6">CGMCC 1.5337</strain>
    </source>
</reference>
<evidence type="ECO:0000313" key="5">
    <source>
        <dbReference type="EMBL" id="SEW02793.1"/>
    </source>
</evidence>
<keyword evidence="6" id="KW-1185">Reference proteome</keyword>
<dbReference type="Pfam" id="PF01458">
    <property type="entry name" value="SUFBD_core"/>
    <property type="match status" value="1"/>
</dbReference>
<dbReference type="OrthoDB" id="300624at2157"/>
<feature type="region of interest" description="Disordered" evidence="2">
    <location>
        <begin position="1"/>
        <end position="20"/>
    </location>
</feature>
<dbReference type="Proteomes" id="UP000198518">
    <property type="component" value="Unassembled WGS sequence"/>
</dbReference>
<evidence type="ECO:0000256" key="2">
    <source>
        <dbReference type="SAM" id="MobiDB-lite"/>
    </source>
</evidence>
<name>A0A1I0NNA0_9EURY</name>
<dbReference type="InterPro" id="IPR037284">
    <property type="entry name" value="SUF_FeS_clus_asmbl_SufBD_sf"/>
</dbReference>
<dbReference type="STRING" id="355548.SAMN04487945_1010"/>
<evidence type="ECO:0000256" key="1">
    <source>
        <dbReference type="ARBA" id="ARBA00043967"/>
    </source>
</evidence>
<organism evidence="5 6">
    <name type="scientific">Halobacterium jilantaiense</name>
    <dbReference type="NCBI Taxonomy" id="355548"/>
    <lineage>
        <taxon>Archaea</taxon>
        <taxon>Methanobacteriati</taxon>
        <taxon>Methanobacteriota</taxon>
        <taxon>Stenosarchaea group</taxon>
        <taxon>Halobacteria</taxon>
        <taxon>Halobacteriales</taxon>
        <taxon>Halobacteriaceae</taxon>
        <taxon>Halobacterium</taxon>
    </lineage>
</organism>
<dbReference type="InterPro" id="IPR055346">
    <property type="entry name" value="Fe-S_cluster_assembly_SufBD"/>
</dbReference>
<feature type="domain" description="SUF system FeS cluster assembly SufBD core" evidence="3">
    <location>
        <begin position="148"/>
        <end position="378"/>
    </location>
</feature>
<dbReference type="EMBL" id="FOJA01000001">
    <property type="protein sequence ID" value="SEW02793.1"/>
    <property type="molecule type" value="Genomic_DNA"/>
</dbReference>
<dbReference type="InterPro" id="IPR045595">
    <property type="entry name" value="SufBD_N"/>
</dbReference>
<gene>
    <name evidence="5" type="ORF">SAMN04487945_1010</name>
</gene>
<dbReference type="GO" id="GO:0016226">
    <property type="term" value="P:iron-sulfur cluster assembly"/>
    <property type="evidence" value="ECO:0007669"/>
    <property type="project" value="InterPro"/>
</dbReference>
<dbReference type="InterPro" id="IPR011542">
    <property type="entry name" value="SUF_FeS_clus_asmbl_SufD"/>
</dbReference>
<dbReference type="PANTHER" id="PTHR30508">
    <property type="entry name" value="FES CLUSTER ASSEMBLY PROTEIN SUF"/>
    <property type="match status" value="1"/>
</dbReference>
<dbReference type="PANTHER" id="PTHR30508:SF1">
    <property type="entry name" value="UPF0051 PROTEIN ABCI8, CHLOROPLASTIC-RELATED"/>
    <property type="match status" value="1"/>
</dbReference>
<dbReference type="AlphaFoldDB" id="A0A1I0NNA0"/>
<evidence type="ECO:0000259" key="3">
    <source>
        <dbReference type="Pfam" id="PF01458"/>
    </source>
</evidence>
<proteinExistence type="inferred from homology"/>
<feature type="domain" description="SUF system FeS cluster assembly SufBD N-terminal" evidence="4">
    <location>
        <begin position="75"/>
        <end position="139"/>
    </location>
</feature>
<sequence>MSTQLHKDISEETVRQLAEERDEPEWLLETRLDALDTLDDLDYPSVIQTPGRKWTNLEDLDFEALVDPLTQTEDKDQVGAENARVESFHDALQDDDLADLVEEHFGSVVDPQQNRLTALSTALFTTGTVVYVPEGVDAEDVTIRTSMNSRSLFNYTLVVTETNASATILERQDTGDEVEGERYYSGIVEVDAGENSYVQYGSLQDFDQQTYNYTVKRGDAGTYSTVNWIEGNLGSRLTKTGVATELNGDGSETKIVGAFFGHDDQHFDLDAKVWHRAEHTTADLVTRGVIDDEARSVYEGVQDVGREAWDTSSYQRENTLMLSDESEADASPKLIINNHDTEASHSATVGQVDQETLFYMQGRGLTEQQAKDMLVEGFFVPVLEEVEVDELREDLETRIAERLA</sequence>
<dbReference type="Pfam" id="PF19295">
    <property type="entry name" value="SufBD_N"/>
    <property type="match status" value="1"/>
</dbReference>